<dbReference type="NCBIfam" id="TIGR00188">
    <property type="entry name" value="rnpA"/>
    <property type="match status" value="1"/>
</dbReference>
<dbReference type="PANTHER" id="PTHR33992:SF1">
    <property type="entry name" value="RIBONUCLEASE P PROTEIN COMPONENT"/>
    <property type="match status" value="1"/>
</dbReference>
<comment type="catalytic activity">
    <reaction evidence="6">
        <text>Endonucleolytic cleavage of RNA, removing 5'-extranucleotides from tRNA precursor.</text>
        <dbReference type="EC" id="3.1.26.5"/>
    </reaction>
</comment>
<evidence type="ECO:0000256" key="1">
    <source>
        <dbReference type="ARBA" id="ARBA00022694"/>
    </source>
</evidence>
<organism evidence="8 9">
    <name type="scientific">Mycoplasma parvum str. Indiana</name>
    <dbReference type="NCBI Taxonomy" id="1403316"/>
    <lineage>
        <taxon>Bacteria</taxon>
        <taxon>Bacillati</taxon>
        <taxon>Mycoplasmatota</taxon>
        <taxon>Mollicutes</taxon>
        <taxon>Mycoplasmataceae</taxon>
        <taxon>Mycoplasma</taxon>
    </lineage>
</organism>
<sequence>MKKKYRLRKITEFKEVLRKGKSIKTSNLIFIYLPKQINKENSKNNIKIGIIIPKKKCKKAVDRNYLKRVIWAIHSNIQLNNLPSCFSIFLYTSYFYSRYQYKKIDFLAIEKDIKKIYSILLKKCS</sequence>
<keyword evidence="1 6" id="KW-0819">tRNA processing</keyword>
<keyword evidence="5 6" id="KW-0694">RNA-binding</keyword>
<keyword evidence="3 6" id="KW-0255">Endonuclease</keyword>
<dbReference type="PANTHER" id="PTHR33992">
    <property type="entry name" value="RIBONUCLEASE P PROTEIN COMPONENT"/>
    <property type="match status" value="1"/>
</dbReference>
<keyword evidence="9" id="KW-1185">Reference proteome</keyword>
<dbReference type="KEGG" id="mpv:PRV_03100"/>
<evidence type="ECO:0000256" key="4">
    <source>
        <dbReference type="ARBA" id="ARBA00022801"/>
    </source>
</evidence>
<evidence type="ECO:0000313" key="9">
    <source>
        <dbReference type="Proteomes" id="UP000017119"/>
    </source>
</evidence>
<dbReference type="InterPro" id="IPR020568">
    <property type="entry name" value="Ribosomal_Su5_D2-typ_SF"/>
</dbReference>
<dbReference type="InterPro" id="IPR014721">
    <property type="entry name" value="Ribsml_uS5_D2-typ_fold_subgr"/>
</dbReference>
<keyword evidence="2 6" id="KW-0540">Nuclease</keyword>
<dbReference type="GO" id="GO:0001682">
    <property type="term" value="P:tRNA 5'-leader removal"/>
    <property type="evidence" value="ECO:0007669"/>
    <property type="project" value="UniProtKB-UniRule"/>
</dbReference>
<comment type="similarity">
    <text evidence="6">Belongs to the RnpA family.</text>
</comment>
<evidence type="ECO:0000256" key="5">
    <source>
        <dbReference type="ARBA" id="ARBA00022884"/>
    </source>
</evidence>
<gene>
    <name evidence="6" type="primary">rnpA</name>
    <name evidence="8" type="ORF">PRV_03100</name>
</gene>
<name>U5NDG6_9MOLU</name>
<dbReference type="HOGENOM" id="CLU_2001357_0_0_14"/>
<dbReference type="AlphaFoldDB" id="U5NDG6"/>
<dbReference type="SUPFAM" id="SSF54211">
    <property type="entry name" value="Ribosomal protein S5 domain 2-like"/>
    <property type="match status" value="1"/>
</dbReference>
<accession>U5NDG6</accession>
<dbReference type="EC" id="3.1.26.5" evidence="6 7"/>
<dbReference type="EMBL" id="CP006771">
    <property type="protein sequence ID" value="AGX89345.1"/>
    <property type="molecule type" value="Genomic_DNA"/>
</dbReference>
<dbReference type="HAMAP" id="MF_00227">
    <property type="entry name" value="RNase_P"/>
    <property type="match status" value="1"/>
</dbReference>
<evidence type="ECO:0000256" key="2">
    <source>
        <dbReference type="ARBA" id="ARBA00022722"/>
    </source>
</evidence>
<comment type="function">
    <text evidence="6">RNaseP catalyzes the removal of the 5'-leader sequence from pre-tRNA to produce the mature 5'-terminus. It can also cleave other RNA substrates such as 4.5S RNA. The protein component plays an auxiliary but essential role in vivo by binding to the 5'-leader sequence and broadening the substrate specificity of the ribozyme.</text>
</comment>
<dbReference type="GO" id="GO:0042781">
    <property type="term" value="F:3'-tRNA processing endoribonuclease activity"/>
    <property type="evidence" value="ECO:0007669"/>
    <property type="project" value="TreeGrafter"/>
</dbReference>
<dbReference type="STRING" id="1403316.PRV_03100"/>
<dbReference type="GO" id="GO:0000049">
    <property type="term" value="F:tRNA binding"/>
    <property type="evidence" value="ECO:0007669"/>
    <property type="project" value="UniProtKB-UniRule"/>
</dbReference>
<dbReference type="GO" id="GO:0030677">
    <property type="term" value="C:ribonuclease P complex"/>
    <property type="evidence" value="ECO:0007669"/>
    <property type="project" value="TreeGrafter"/>
</dbReference>
<dbReference type="RefSeq" id="WP_022770681.1">
    <property type="nucleotide sequence ID" value="NC_022575.1"/>
</dbReference>
<protein>
    <recommendedName>
        <fullName evidence="6 7">Ribonuclease P protein component</fullName>
        <shortName evidence="6">RNase P protein</shortName>
        <shortName evidence="6">RNaseP protein</shortName>
        <ecNumber evidence="6 7">3.1.26.5</ecNumber>
    </recommendedName>
    <alternativeName>
        <fullName evidence="6">Protein C5</fullName>
    </alternativeName>
</protein>
<evidence type="ECO:0000256" key="7">
    <source>
        <dbReference type="NCBIfam" id="TIGR00188"/>
    </source>
</evidence>
<evidence type="ECO:0000256" key="6">
    <source>
        <dbReference type="HAMAP-Rule" id="MF_00227"/>
    </source>
</evidence>
<proteinExistence type="inferred from homology"/>
<dbReference type="OrthoDB" id="398329at2"/>
<evidence type="ECO:0000313" key="8">
    <source>
        <dbReference type="EMBL" id="AGX89345.1"/>
    </source>
</evidence>
<dbReference type="GO" id="GO:0004526">
    <property type="term" value="F:ribonuclease P activity"/>
    <property type="evidence" value="ECO:0007669"/>
    <property type="project" value="UniProtKB-UniRule"/>
</dbReference>
<dbReference type="PATRIC" id="fig|1403316.3.peg.579"/>
<dbReference type="InterPro" id="IPR000100">
    <property type="entry name" value="RNase_P"/>
</dbReference>
<comment type="subunit">
    <text evidence="6">Consists of a catalytic RNA component (M1 or rnpB) and a protein subunit.</text>
</comment>
<keyword evidence="4 6" id="KW-0378">Hydrolase</keyword>
<dbReference type="Proteomes" id="UP000017119">
    <property type="component" value="Chromosome"/>
</dbReference>
<dbReference type="Pfam" id="PF00825">
    <property type="entry name" value="Ribonuclease_P"/>
    <property type="match status" value="1"/>
</dbReference>
<evidence type="ECO:0000256" key="3">
    <source>
        <dbReference type="ARBA" id="ARBA00022759"/>
    </source>
</evidence>
<reference evidence="8 9" key="1">
    <citation type="journal article" date="2013" name="Genome Announc.">
        <title>Genome Sequence of Mycoplasma parvum (Formerly Eperythrozoon parvum), a Diminutive Hemoplasma of the Pig.</title>
        <authorList>
            <person name="do Nascimento N.C."/>
            <person name="Dos Santos A.P."/>
            <person name="Chu Y."/>
            <person name="Guimaraes A.M."/>
            <person name="Pagliaro A."/>
            <person name="Messick J.B."/>
        </authorList>
    </citation>
    <scope>NUCLEOTIDE SEQUENCE [LARGE SCALE GENOMIC DNA]</scope>
    <source>
        <strain evidence="8 9">Indiana</strain>
    </source>
</reference>
<dbReference type="Gene3D" id="3.30.230.10">
    <property type="match status" value="1"/>
</dbReference>